<reference evidence="1 2" key="1">
    <citation type="journal article" date="2022" name="Genome Biol. Evol.">
        <title>Host diet, physiology and behaviors set the stage for Lachnospiraceae cladogenesis.</title>
        <authorList>
            <person name="Vera-Ponce De Leon A."/>
            <person name="Schneider M."/>
            <person name="Jahnes B.C."/>
            <person name="Sadowski V."/>
            <person name="Camuy-Velez L.A."/>
            <person name="Duan J."/>
            <person name="Sabree Z.L."/>
        </authorList>
    </citation>
    <scope>NUCLEOTIDE SEQUENCE [LARGE SCALE GENOMIC DNA]</scope>
    <source>
        <strain evidence="1 2">PAL113</strain>
    </source>
</reference>
<evidence type="ECO:0000313" key="2">
    <source>
        <dbReference type="Proteomes" id="UP001523566"/>
    </source>
</evidence>
<keyword evidence="2" id="KW-1185">Reference proteome</keyword>
<evidence type="ECO:0000313" key="1">
    <source>
        <dbReference type="EMBL" id="MCP1102590.1"/>
    </source>
</evidence>
<protein>
    <recommendedName>
        <fullName evidence="3">Phage protein</fullName>
    </recommendedName>
</protein>
<organism evidence="1 2">
    <name type="scientific">Aequitasia blattaphilus</name>
    <dbReference type="NCBI Taxonomy" id="2949332"/>
    <lineage>
        <taxon>Bacteria</taxon>
        <taxon>Bacillati</taxon>
        <taxon>Bacillota</taxon>
        <taxon>Clostridia</taxon>
        <taxon>Lachnospirales</taxon>
        <taxon>Lachnospiraceae</taxon>
        <taxon>Aequitasia</taxon>
    </lineage>
</organism>
<dbReference type="RefSeq" id="WP_262066375.1">
    <property type="nucleotide sequence ID" value="NZ_JAMXOD010000012.1"/>
</dbReference>
<gene>
    <name evidence="1" type="ORF">NK125_09205</name>
</gene>
<accession>A0ABT1E9S7</accession>
<sequence length="131" mass="15192">MYLTYEEFKKLTNRDEVEEPVFDRFLPKAQSVLDNLTRNFYHFNDIIQDNRFRSTQFKKALCAQILYFVEMGGDTYEAINKMPQSFSAGRTSVSLGSRYNAGGKNESKELLAEDVMLYLEGTGLLYRGVMR</sequence>
<dbReference type="EMBL" id="JAMZFW010000012">
    <property type="protein sequence ID" value="MCP1102590.1"/>
    <property type="molecule type" value="Genomic_DNA"/>
</dbReference>
<name>A0ABT1E9S7_9FIRM</name>
<comment type="caution">
    <text evidence="1">The sequence shown here is derived from an EMBL/GenBank/DDBJ whole genome shotgun (WGS) entry which is preliminary data.</text>
</comment>
<dbReference type="Proteomes" id="UP001523566">
    <property type="component" value="Unassembled WGS sequence"/>
</dbReference>
<evidence type="ECO:0008006" key="3">
    <source>
        <dbReference type="Google" id="ProtNLM"/>
    </source>
</evidence>
<proteinExistence type="predicted"/>